<feature type="region of interest" description="Disordered" evidence="1">
    <location>
        <begin position="139"/>
        <end position="184"/>
    </location>
</feature>
<organism evidence="3">
    <name type="scientific">viral metagenome</name>
    <dbReference type="NCBI Taxonomy" id="1070528"/>
    <lineage>
        <taxon>unclassified sequences</taxon>
        <taxon>metagenomes</taxon>
        <taxon>organismal metagenomes</taxon>
    </lineage>
</organism>
<evidence type="ECO:0000256" key="1">
    <source>
        <dbReference type="SAM" id="MobiDB-lite"/>
    </source>
</evidence>
<dbReference type="EMBL" id="MN738945">
    <property type="protein sequence ID" value="QHT32575.1"/>
    <property type="molecule type" value="Genomic_DNA"/>
</dbReference>
<dbReference type="Pfam" id="PF00085">
    <property type="entry name" value="Thioredoxin"/>
    <property type="match status" value="1"/>
</dbReference>
<feature type="compositionally biased region" description="Basic residues" evidence="1">
    <location>
        <begin position="148"/>
        <end position="184"/>
    </location>
</feature>
<reference evidence="3" key="1">
    <citation type="journal article" date="2020" name="Nature">
        <title>Giant virus diversity and host interactions through global metagenomics.</title>
        <authorList>
            <person name="Schulz F."/>
            <person name="Roux S."/>
            <person name="Paez-Espino D."/>
            <person name="Jungbluth S."/>
            <person name="Walsh D.A."/>
            <person name="Denef V.J."/>
            <person name="McMahon K.D."/>
            <person name="Konstantinidis K.T."/>
            <person name="Eloe-Fadrosh E.A."/>
            <person name="Kyrpides N.C."/>
            <person name="Woyke T."/>
        </authorList>
    </citation>
    <scope>NUCLEOTIDE SEQUENCE</scope>
    <source>
        <strain evidence="3">GVMAG-M-3300009161-30</strain>
    </source>
</reference>
<evidence type="ECO:0000259" key="2">
    <source>
        <dbReference type="PROSITE" id="PS51352"/>
    </source>
</evidence>
<dbReference type="Gene3D" id="3.40.30.10">
    <property type="entry name" value="Glutaredoxin"/>
    <property type="match status" value="1"/>
</dbReference>
<proteinExistence type="predicted"/>
<sequence>MKFKIIGDNNASTSGDVSAKDISPLQNIALLNKDILKGDDVFLFIFMDHCGHCDNAKPAWDDIENSIADKYKNNENVVVVRVNSNLLSELKHVGKVPNGYPCFRHISHKGKSIKEYDDSVSNADRSTSSFIEWIDKNVKPQSSSLRGGGKRRRRTTRSKSSKSSKSKSKPKSRRGTKKHRRSRK</sequence>
<name>A0A6C0EZG8_9ZZZZ</name>
<dbReference type="InterPro" id="IPR036249">
    <property type="entry name" value="Thioredoxin-like_sf"/>
</dbReference>
<dbReference type="InterPro" id="IPR013766">
    <property type="entry name" value="Thioredoxin_domain"/>
</dbReference>
<evidence type="ECO:0000313" key="3">
    <source>
        <dbReference type="EMBL" id="QHT32575.1"/>
    </source>
</evidence>
<accession>A0A6C0EZG8</accession>
<feature type="domain" description="Thioredoxin" evidence="2">
    <location>
        <begin position="19"/>
        <end position="139"/>
    </location>
</feature>
<dbReference type="AlphaFoldDB" id="A0A6C0EZG8"/>
<dbReference type="SUPFAM" id="SSF52833">
    <property type="entry name" value="Thioredoxin-like"/>
    <property type="match status" value="1"/>
</dbReference>
<dbReference type="PROSITE" id="PS51352">
    <property type="entry name" value="THIOREDOXIN_2"/>
    <property type="match status" value="1"/>
</dbReference>
<protein>
    <recommendedName>
        <fullName evidence="2">Thioredoxin domain-containing protein</fullName>
    </recommendedName>
</protein>